<protein>
    <recommendedName>
        <fullName evidence="3">Sulfotransferase family protein</fullName>
    </recommendedName>
</protein>
<dbReference type="SUPFAM" id="SSF52540">
    <property type="entry name" value="P-loop containing nucleoside triphosphate hydrolases"/>
    <property type="match status" value="1"/>
</dbReference>
<sequence length="215" mass="23869">MALVSYRYGFVFIKTQKTAGTSLEADLSARLEPDAVVTQLFPPVPGHAARNHTRDGVTLKAHAPASDIRAFIGEADFSSFTRFCVEREPVDKCLSHFHMLHLSPDHAEADGGRPESWDAYCEAGRFPVDIAKYAEATPDGWRLQVHHVLAYERLAGDVRALMALLGLSGFQLATRAKSDYRARPVVRREDVTPAQIRRIRAAFAETCALTGLYRD</sequence>
<organism evidence="1 2">
    <name type="scientific">Alkalicaulis satelles</name>
    <dbReference type="NCBI Taxonomy" id="2609175"/>
    <lineage>
        <taxon>Bacteria</taxon>
        <taxon>Pseudomonadati</taxon>
        <taxon>Pseudomonadota</taxon>
        <taxon>Alphaproteobacteria</taxon>
        <taxon>Maricaulales</taxon>
        <taxon>Maricaulaceae</taxon>
        <taxon>Alkalicaulis</taxon>
    </lineage>
</organism>
<dbReference type="Gene3D" id="3.40.50.300">
    <property type="entry name" value="P-loop containing nucleotide triphosphate hydrolases"/>
    <property type="match status" value="1"/>
</dbReference>
<evidence type="ECO:0000313" key="1">
    <source>
        <dbReference type="EMBL" id="KAA5804066.1"/>
    </source>
</evidence>
<dbReference type="InterPro" id="IPR027417">
    <property type="entry name" value="P-loop_NTPase"/>
</dbReference>
<evidence type="ECO:0000313" key="2">
    <source>
        <dbReference type="Proteomes" id="UP000325122"/>
    </source>
</evidence>
<proteinExistence type="predicted"/>
<dbReference type="AlphaFoldDB" id="A0A5M6ZH13"/>
<reference evidence="1 2" key="1">
    <citation type="submission" date="2019-09" db="EMBL/GenBank/DDBJ databases">
        <authorList>
            <person name="Kevbrin V."/>
            <person name="Grouzdev D.S."/>
        </authorList>
    </citation>
    <scope>NUCLEOTIDE SEQUENCE [LARGE SCALE GENOMIC DNA]</scope>
    <source>
        <strain evidence="1 2">G-192</strain>
    </source>
</reference>
<accession>A0A5M6ZH13</accession>
<name>A0A5M6ZH13_9PROT</name>
<evidence type="ECO:0008006" key="3">
    <source>
        <dbReference type="Google" id="ProtNLM"/>
    </source>
</evidence>
<gene>
    <name evidence="1" type="ORF">F1654_09835</name>
</gene>
<dbReference type="EMBL" id="VWOJ01000002">
    <property type="protein sequence ID" value="KAA5804066.1"/>
    <property type="molecule type" value="Genomic_DNA"/>
</dbReference>
<dbReference type="RefSeq" id="WP_150023333.1">
    <property type="nucleotide sequence ID" value="NZ_VWOJ01000002.1"/>
</dbReference>
<comment type="caution">
    <text evidence="1">The sequence shown here is derived from an EMBL/GenBank/DDBJ whole genome shotgun (WGS) entry which is preliminary data.</text>
</comment>
<dbReference type="Proteomes" id="UP000325122">
    <property type="component" value="Unassembled WGS sequence"/>
</dbReference>
<keyword evidence="2" id="KW-1185">Reference proteome</keyword>